<dbReference type="EMBL" id="LVYD01000102">
    <property type="protein sequence ID" value="OQP58080.1"/>
    <property type="molecule type" value="Genomic_DNA"/>
</dbReference>
<protein>
    <submittedName>
        <fullName evidence="2">Uncharacterized protein</fullName>
    </submittedName>
</protein>
<dbReference type="RefSeq" id="WP_081155223.1">
    <property type="nucleotide sequence ID" value="NZ_LVYD01000102.1"/>
</dbReference>
<accession>A0A1V9FIC0</accession>
<comment type="caution">
    <text evidence="2">The sequence shown here is derived from an EMBL/GenBank/DDBJ whole genome shotgun (WGS) entry which is preliminary data.</text>
</comment>
<keyword evidence="3" id="KW-1185">Reference proteome</keyword>
<dbReference type="AlphaFoldDB" id="A0A1V9FIC0"/>
<gene>
    <name evidence="2" type="ORF">A3860_07060</name>
</gene>
<sequence length="103" mass="11586">MSKEKWIDDIIQSGKDLSPLPVNPFLATRVEAKLHALSTERTVPVIPVRWVFTAALAMVILLLVNVVLLRTTNLSAKKNAGIQQVMQEYGWGNNDIYTMNYSK</sequence>
<evidence type="ECO:0000313" key="2">
    <source>
        <dbReference type="EMBL" id="OQP58080.1"/>
    </source>
</evidence>
<evidence type="ECO:0000313" key="3">
    <source>
        <dbReference type="Proteomes" id="UP000192796"/>
    </source>
</evidence>
<dbReference type="STRING" id="1703345.A3860_07060"/>
<name>A0A1V9FIC0_9BACT</name>
<keyword evidence="1" id="KW-0472">Membrane</keyword>
<keyword evidence="1" id="KW-0812">Transmembrane</keyword>
<reference evidence="2 3" key="1">
    <citation type="submission" date="2016-03" db="EMBL/GenBank/DDBJ databases">
        <title>Niastella vici sp. nov., isolated from farmland soil.</title>
        <authorList>
            <person name="Chen L."/>
            <person name="Wang D."/>
            <person name="Yang S."/>
            <person name="Wang G."/>
        </authorList>
    </citation>
    <scope>NUCLEOTIDE SEQUENCE [LARGE SCALE GENOMIC DNA]</scope>
    <source>
        <strain evidence="2 3">DJ57</strain>
    </source>
</reference>
<proteinExistence type="predicted"/>
<evidence type="ECO:0000256" key="1">
    <source>
        <dbReference type="SAM" id="Phobius"/>
    </source>
</evidence>
<keyword evidence="1" id="KW-1133">Transmembrane helix</keyword>
<organism evidence="2 3">
    <name type="scientific">Niastella vici</name>
    <dbReference type="NCBI Taxonomy" id="1703345"/>
    <lineage>
        <taxon>Bacteria</taxon>
        <taxon>Pseudomonadati</taxon>
        <taxon>Bacteroidota</taxon>
        <taxon>Chitinophagia</taxon>
        <taxon>Chitinophagales</taxon>
        <taxon>Chitinophagaceae</taxon>
        <taxon>Niastella</taxon>
    </lineage>
</organism>
<dbReference type="Proteomes" id="UP000192796">
    <property type="component" value="Unassembled WGS sequence"/>
</dbReference>
<feature type="transmembrane region" description="Helical" evidence="1">
    <location>
        <begin position="50"/>
        <end position="69"/>
    </location>
</feature>